<dbReference type="GO" id="GO:0003735">
    <property type="term" value="F:structural constituent of ribosome"/>
    <property type="evidence" value="ECO:0007669"/>
    <property type="project" value="InterPro"/>
</dbReference>
<feature type="region of interest" description="Disordered" evidence="7">
    <location>
        <begin position="168"/>
        <end position="194"/>
    </location>
</feature>
<dbReference type="CTD" id="6139"/>
<keyword evidence="8" id="KW-1185">Reference proteome</keyword>
<feature type="region of interest" description="Disordered" evidence="7">
    <location>
        <begin position="208"/>
        <end position="271"/>
    </location>
</feature>
<evidence type="ECO:0000256" key="4">
    <source>
        <dbReference type="ARBA" id="ARBA00035207"/>
    </source>
</evidence>
<dbReference type="GO" id="GO:0002181">
    <property type="term" value="P:cytoplasmic translation"/>
    <property type="evidence" value="ECO:0007669"/>
    <property type="project" value="TreeGrafter"/>
</dbReference>
<keyword evidence="2 6" id="KW-0689">Ribosomal protein</keyword>
<sequence length="271" mass="30420">MVKYTAQPQNPTKSCKAKGADLRVSFKNTFETAAVLRRMSLTRAKAFLNNVLKHKECVPFRRFNGGIGRCAQAKQWKMTQGRWPTKSVHYLLDLLKNLESNAQFKGLDAENLYIRHIVVQRACQMRRRTYRAHGRINPYMSSPCHVEIIAEEKPEHVEKPGLKKKLRLASQKRKRLSTSWKPKKVKTHKTTYSAKKRKAAAALAAAAQKGDTSVAVAGKPKKKGAQTKPAGKKATTPRTKDGKVQKKKKPADKAAPKKKTEKAPKKEGGKQ</sequence>
<evidence type="ECO:0000313" key="8">
    <source>
        <dbReference type="Proteomes" id="UP000694843"/>
    </source>
</evidence>
<keyword evidence="3 6" id="KW-0687">Ribonucleoprotein</keyword>
<dbReference type="SUPFAM" id="SSF54843">
    <property type="entry name" value="Ribosomal protein L22"/>
    <property type="match status" value="1"/>
</dbReference>
<evidence type="ECO:0000256" key="5">
    <source>
        <dbReference type="ARBA" id="ARBA00035325"/>
    </source>
</evidence>
<feature type="compositionally biased region" description="Basic and acidic residues" evidence="7">
    <location>
        <begin position="261"/>
        <end position="271"/>
    </location>
</feature>
<dbReference type="InterPro" id="IPR057265">
    <property type="entry name" value="Ribosomal_uL22_arc-type"/>
</dbReference>
<dbReference type="InterPro" id="IPR001063">
    <property type="entry name" value="Ribosomal_uL22"/>
</dbReference>
<dbReference type="NCBIfam" id="TIGR01038">
    <property type="entry name" value="uL22_arch_euk"/>
    <property type="match status" value="1"/>
</dbReference>
<feature type="compositionally biased region" description="Basic residues" evidence="7">
    <location>
        <begin position="245"/>
        <end position="260"/>
    </location>
</feature>
<dbReference type="InterPro" id="IPR036394">
    <property type="entry name" value="Ribosomal_uL22_sf"/>
</dbReference>
<evidence type="ECO:0000256" key="1">
    <source>
        <dbReference type="ARBA" id="ARBA00009451"/>
    </source>
</evidence>
<evidence type="ECO:0000256" key="2">
    <source>
        <dbReference type="ARBA" id="ARBA00022980"/>
    </source>
</evidence>
<dbReference type="Proteomes" id="UP000694843">
    <property type="component" value="Unplaced"/>
</dbReference>
<comment type="similarity">
    <text evidence="1 6">Belongs to the universal ribosomal protein uL22 family.</text>
</comment>
<protein>
    <recommendedName>
        <fullName evidence="4">Large ribosomal subunit protein uL22</fullName>
    </recommendedName>
    <alternativeName>
        <fullName evidence="5">60S ribosomal protein L17</fullName>
    </alternativeName>
</protein>
<dbReference type="CDD" id="cd00336">
    <property type="entry name" value="Ribosomal_L22"/>
    <property type="match status" value="1"/>
</dbReference>
<reference evidence="9" key="1">
    <citation type="submission" date="2025-08" db="UniProtKB">
        <authorList>
            <consortium name="RefSeq"/>
        </authorList>
    </citation>
    <scope>IDENTIFICATION</scope>
    <source>
        <tissue evidence="9">Whole organism</tissue>
    </source>
</reference>
<dbReference type="GeneID" id="108672173"/>
<name>A0A8B7NNP9_HYAAZ</name>
<dbReference type="Gene3D" id="3.90.470.10">
    <property type="entry name" value="Ribosomal protein L22/L17"/>
    <property type="match status" value="1"/>
</dbReference>
<proteinExistence type="inferred from homology"/>
<dbReference type="OMA" id="HCRTYRA"/>
<dbReference type="PANTHER" id="PTHR11593:SF10">
    <property type="entry name" value="60S RIBOSOMAL PROTEIN L17"/>
    <property type="match status" value="1"/>
</dbReference>
<evidence type="ECO:0000256" key="6">
    <source>
        <dbReference type="RuleBase" id="RU004005"/>
    </source>
</evidence>
<evidence type="ECO:0000256" key="7">
    <source>
        <dbReference type="SAM" id="MobiDB-lite"/>
    </source>
</evidence>
<evidence type="ECO:0000313" key="9">
    <source>
        <dbReference type="RefSeq" id="XP_018015290.1"/>
    </source>
</evidence>
<gene>
    <name evidence="9" type="primary">LOC108672173</name>
</gene>
<dbReference type="OrthoDB" id="10254664at2759"/>
<dbReference type="PANTHER" id="PTHR11593">
    <property type="entry name" value="60S RIBOSOMAL PROTEIN L17"/>
    <property type="match status" value="1"/>
</dbReference>
<accession>A0A8B7NNP9</accession>
<dbReference type="AlphaFoldDB" id="A0A8B7NNP9"/>
<dbReference type="RefSeq" id="XP_018015290.1">
    <property type="nucleotide sequence ID" value="XM_018159801.2"/>
</dbReference>
<evidence type="ECO:0000256" key="3">
    <source>
        <dbReference type="ARBA" id="ARBA00023274"/>
    </source>
</evidence>
<organism evidence="8 9">
    <name type="scientific">Hyalella azteca</name>
    <name type="common">Amphipod</name>
    <dbReference type="NCBI Taxonomy" id="294128"/>
    <lineage>
        <taxon>Eukaryota</taxon>
        <taxon>Metazoa</taxon>
        <taxon>Ecdysozoa</taxon>
        <taxon>Arthropoda</taxon>
        <taxon>Crustacea</taxon>
        <taxon>Multicrustacea</taxon>
        <taxon>Malacostraca</taxon>
        <taxon>Eumalacostraca</taxon>
        <taxon>Peracarida</taxon>
        <taxon>Amphipoda</taxon>
        <taxon>Senticaudata</taxon>
        <taxon>Talitrida</taxon>
        <taxon>Talitroidea</taxon>
        <taxon>Hyalellidae</taxon>
        <taxon>Hyalella</taxon>
    </lineage>
</organism>
<feature type="compositionally biased region" description="Low complexity" evidence="7">
    <location>
        <begin position="208"/>
        <end position="218"/>
    </location>
</feature>
<dbReference type="KEGG" id="hazt:108672173"/>
<dbReference type="Pfam" id="PF00237">
    <property type="entry name" value="Ribosomal_L22"/>
    <property type="match status" value="1"/>
</dbReference>
<dbReference type="NCBIfam" id="NF003260">
    <property type="entry name" value="PRK04223.1"/>
    <property type="match status" value="1"/>
</dbReference>
<dbReference type="InterPro" id="IPR005721">
    <property type="entry name" value="Ribosomal_uL22_euk/arc"/>
</dbReference>
<dbReference type="GO" id="GO:0022625">
    <property type="term" value="C:cytosolic large ribosomal subunit"/>
    <property type="evidence" value="ECO:0007669"/>
    <property type="project" value="TreeGrafter"/>
</dbReference>